<dbReference type="InterPro" id="IPR046349">
    <property type="entry name" value="C1-like_sf"/>
</dbReference>
<dbReference type="SUPFAM" id="SSF57889">
    <property type="entry name" value="Cysteine-rich domain"/>
    <property type="match status" value="1"/>
</dbReference>
<feature type="compositionally biased region" description="Low complexity" evidence="5">
    <location>
        <begin position="311"/>
        <end position="322"/>
    </location>
</feature>
<dbReference type="EMBL" id="JAPFFK010000008">
    <property type="protein sequence ID" value="KAJ6748915.1"/>
    <property type="molecule type" value="Genomic_DNA"/>
</dbReference>
<feature type="domain" description="DC1" evidence="6">
    <location>
        <begin position="124"/>
        <end position="172"/>
    </location>
</feature>
<keyword evidence="2" id="KW-0677">Repeat</keyword>
<name>A0A9Q0VJV2_SALPP</name>
<evidence type="ECO:0000256" key="3">
    <source>
        <dbReference type="ARBA" id="ARBA00022771"/>
    </source>
</evidence>
<evidence type="ECO:0000313" key="7">
    <source>
        <dbReference type="EMBL" id="KAJ6748915.1"/>
    </source>
</evidence>
<dbReference type="OrthoDB" id="1877533at2759"/>
<feature type="region of interest" description="Disordered" evidence="5">
    <location>
        <begin position="177"/>
        <end position="267"/>
    </location>
</feature>
<feature type="domain" description="DC1" evidence="6">
    <location>
        <begin position="67"/>
        <end position="115"/>
    </location>
</feature>
<dbReference type="PANTHER" id="PTHR46288">
    <property type="entry name" value="PHORBOL-ESTER/DAG-TYPE DOMAIN-CONTAINING PROTEIN"/>
    <property type="match status" value="1"/>
</dbReference>
<gene>
    <name evidence="7" type="ORF">OIU79_029909</name>
</gene>
<feature type="domain" description="DC1" evidence="6">
    <location>
        <begin position="13"/>
        <end position="57"/>
    </location>
</feature>
<dbReference type="Gene3D" id="3.30.60.90">
    <property type="match status" value="1"/>
</dbReference>
<keyword evidence="1" id="KW-0479">Metal-binding</keyword>
<dbReference type="AlphaFoldDB" id="A0A9Q0VJV2"/>
<evidence type="ECO:0000259" key="6">
    <source>
        <dbReference type="Pfam" id="PF03107"/>
    </source>
</evidence>
<comment type="caution">
    <text evidence="7">The sequence shown here is derived from an EMBL/GenBank/DDBJ whole genome shotgun (WGS) entry which is preliminary data.</text>
</comment>
<reference evidence="7" key="1">
    <citation type="submission" date="2022-11" db="EMBL/GenBank/DDBJ databases">
        <authorList>
            <person name="Hyden B.L."/>
            <person name="Feng K."/>
            <person name="Yates T."/>
            <person name="Jawdy S."/>
            <person name="Smart L.B."/>
            <person name="Muchero W."/>
        </authorList>
    </citation>
    <scope>NUCLEOTIDE SEQUENCE</scope>
    <source>
        <tissue evidence="7">Shoot tip</tissue>
    </source>
</reference>
<evidence type="ECO:0000313" key="8">
    <source>
        <dbReference type="Proteomes" id="UP001151532"/>
    </source>
</evidence>
<organism evidence="7 8">
    <name type="scientific">Salix purpurea</name>
    <name type="common">Purple osier willow</name>
    <dbReference type="NCBI Taxonomy" id="77065"/>
    <lineage>
        <taxon>Eukaryota</taxon>
        <taxon>Viridiplantae</taxon>
        <taxon>Streptophyta</taxon>
        <taxon>Embryophyta</taxon>
        <taxon>Tracheophyta</taxon>
        <taxon>Spermatophyta</taxon>
        <taxon>Magnoliopsida</taxon>
        <taxon>eudicotyledons</taxon>
        <taxon>Gunneridae</taxon>
        <taxon>Pentapetalae</taxon>
        <taxon>rosids</taxon>
        <taxon>fabids</taxon>
        <taxon>Malpighiales</taxon>
        <taxon>Salicaceae</taxon>
        <taxon>Saliceae</taxon>
        <taxon>Salix</taxon>
    </lineage>
</organism>
<accession>A0A9Q0VJV2</accession>
<evidence type="ECO:0000256" key="1">
    <source>
        <dbReference type="ARBA" id="ARBA00022723"/>
    </source>
</evidence>
<dbReference type="PANTHER" id="PTHR46288:SF80">
    <property type="entry name" value="CYSTEINE_HISTIDINE-RICH C1 DOMAIN FAMILY PROTEIN"/>
    <property type="match status" value="1"/>
</dbReference>
<protein>
    <recommendedName>
        <fullName evidence="6">DC1 domain-containing protein</fullName>
    </recommendedName>
</protein>
<reference evidence="7" key="2">
    <citation type="journal article" date="2023" name="Int. J. Mol. Sci.">
        <title>De Novo Assembly and Annotation of 11 Diverse Shrub Willow (Salix) Genomes Reveals Novel Gene Organization in Sex-Linked Regions.</title>
        <authorList>
            <person name="Hyden B."/>
            <person name="Feng K."/>
            <person name="Yates T.B."/>
            <person name="Jawdy S."/>
            <person name="Cereghino C."/>
            <person name="Smart L.B."/>
            <person name="Muchero W."/>
        </authorList>
    </citation>
    <scope>NUCLEOTIDE SEQUENCE</scope>
    <source>
        <tissue evidence="7">Shoot tip</tissue>
    </source>
</reference>
<evidence type="ECO:0000256" key="2">
    <source>
        <dbReference type="ARBA" id="ARBA00022737"/>
    </source>
</evidence>
<feature type="compositionally biased region" description="Polar residues" evidence="5">
    <location>
        <begin position="177"/>
        <end position="203"/>
    </location>
</feature>
<dbReference type="InterPro" id="IPR043145">
    <property type="entry name" value="Znf_ZZ_sf"/>
</dbReference>
<proteinExistence type="predicted"/>
<feature type="compositionally biased region" description="Low complexity" evidence="5">
    <location>
        <begin position="224"/>
        <end position="250"/>
    </location>
</feature>
<evidence type="ECO:0000256" key="5">
    <source>
        <dbReference type="SAM" id="MobiDB-lite"/>
    </source>
</evidence>
<dbReference type="InterPro" id="IPR004146">
    <property type="entry name" value="DC1"/>
</dbReference>
<dbReference type="GO" id="GO:0008270">
    <property type="term" value="F:zinc ion binding"/>
    <property type="evidence" value="ECO:0007669"/>
    <property type="project" value="UniProtKB-KW"/>
</dbReference>
<dbReference type="Proteomes" id="UP001151532">
    <property type="component" value="Chromosome 12"/>
</dbReference>
<evidence type="ECO:0000256" key="4">
    <source>
        <dbReference type="ARBA" id="ARBA00022833"/>
    </source>
</evidence>
<dbReference type="CDD" id="cd00029">
    <property type="entry name" value="C1"/>
    <property type="match status" value="1"/>
</dbReference>
<dbReference type="Pfam" id="PF03107">
    <property type="entry name" value="C1_2"/>
    <property type="match status" value="3"/>
</dbReference>
<sequence length="332" mass="36116">MGKLDHDPYVTHFSHPHPLELSNAQSLYMTSCSACNLQPHGWMYSCKPCNFTLHISCTQMPNFITHPSHPIHPLTLFAAPPYPGGSFSCDGCGIQGTGFSYHCTTCDFDVHMLCATNPLSLAHQSHPHQLNLAFCPPYHTKGFSCDICHKIGSNHWLYRCGSCEFDAHMECAKSANNGPSPHLQHSNSSPAPNNFNVQYQQQPGLGGGNLAFRQSRSMRAMPIQQQQRQQQQRQQQQQQQRQQQQQQQQQASYQQTNGGPDGAANGTLMDTMVQGFVDGAAQQVGQMLVESIMNPDGSSNTDDPNGGGDGSSNPSIISIGPSVLSGVFGGGE</sequence>
<feature type="region of interest" description="Disordered" evidence="5">
    <location>
        <begin position="292"/>
        <end position="332"/>
    </location>
</feature>
<keyword evidence="3" id="KW-0863">Zinc-finger</keyword>
<keyword evidence="4" id="KW-0862">Zinc</keyword>
<keyword evidence="8" id="KW-1185">Reference proteome</keyword>